<accession>A0A1I5V607</accession>
<evidence type="ECO:0000256" key="3">
    <source>
        <dbReference type="ARBA" id="ARBA00022491"/>
    </source>
</evidence>
<feature type="domain" description="Anti-sigma-28 factor FlgM C-terminal" evidence="7">
    <location>
        <begin position="33"/>
        <end position="87"/>
    </location>
</feature>
<dbReference type="STRING" id="937334.SAMN05444406_11010"/>
<evidence type="ECO:0000256" key="1">
    <source>
        <dbReference type="ARBA" id="ARBA00005322"/>
    </source>
</evidence>
<evidence type="ECO:0000313" key="8">
    <source>
        <dbReference type="EMBL" id="SFQ02949.1"/>
    </source>
</evidence>
<dbReference type="EMBL" id="FOXR01000010">
    <property type="protein sequence ID" value="SFQ02949.1"/>
    <property type="molecule type" value="Genomic_DNA"/>
</dbReference>
<dbReference type="GO" id="GO:0044781">
    <property type="term" value="P:bacterial-type flagellum organization"/>
    <property type="evidence" value="ECO:0007669"/>
    <property type="project" value="UniProtKB-KW"/>
</dbReference>
<dbReference type="InterPro" id="IPR035890">
    <property type="entry name" value="Anti-sigma-28_factor_FlgM_sf"/>
</dbReference>
<proteinExistence type="inferred from homology"/>
<evidence type="ECO:0000313" key="9">
    <source>
        <dbReference type="Proteomes" id="UP000198577"/>
    </source>
</evidence>
<dbReference type="InterPro" id="IPR031316">
    <property type="entry name" value="FlgM_C"/>
</dbReference>
<keyword evidence="3" id="KW-0678">Repressor</keyword>
<dbReference type="Proteomes" id="UP000198577">
    <property type="component" value="Unassembled WGS sequence"/>
</dbReference>
<name>A0A1I5V607_9FIRM</name>
<evidence type="ECO:0000256" key="4">
    <source>
        <dbReference type="ARBA" id="ARBA00022795"/>
    </source>
</evidence>
<comment type="similarity">
    <text evidence="1">Belongs to the FlgM family.</text>
</comment>
<evidence type="ECO:0000256" key="6">
    <source>
        <dbReference type="ARBA" id="ARBA00023163"/>
    </source>
</evidence>
<dbReference type="SUPFAM" id="SSF101498">
    <property type="entry name" value="Anti-sigma factor FlgM"/>
    <property type="match status" value="1"/>
</dbReference>
<reference evidence="8 9" key="1">
    <citation type="submission" date="2016-10" db="EMBL/GenBank/DDBJ databases">
        <authorList>
            <person name="de Groot N.N."/>
        </authorList>
    </citation>
    <scope>NUCLEOTIDE SEQUENCE [LARGE SCALE GENOMIC DNA]</scope>
    <source>
        <strain evidence="8 9">DSM 20678</strain>
    </source>
</reference>
<dbReference type="NCBIfam" id="TIGR03824">
    <property type="entry name" value="FlgM_jcvi"/>
    <property type="match status" value="1"/>
</dbReference>
<gene>
    <name evidence="8" type="ORF">SAMN05444406_11010</name>
</gene>
<evidence type="ECO:0000259" key="7">
    <source>
        <dbReference type="Pfam" id="PF04316"/>
    </source>
</evidence>
<keyword evidence="9" id="KW-1185">Reference proteome</keyword>
<evidence type="ECO:0000256" key="2">
    <source>
        <dbReference type="ARBA" id="ARBA00017823"/>
    </source>
</evidence>
<sequence length="94" mass="10589">MKIDSTRISRILNLYASQDPQIRGVKNRSSKADEVVLSKGAQIFQEALKAAKSVPDVRLAKVEEIKARLESGQYRVDSWSIASKMVDDLLKQDR</sequence>
<dbReference type="Pfam" id="PF04316">
    <property type="entry name" value="FlgM"/>
    <property type="match status" value="1"/>
</dbReference>
<organism evidence="8 9">
    <name type="scientific">Caldicoprobacter faecalis</name>
    <dbReference type="NCBI Taxonomy" id="937334"/>
    <lineage>
        <taxon>Bacteria</taxon>
        <taxon>Bacillati</taxon>
        <taxon>Bacillota</taxon>
        <taxon>Clostridia</taxon>
        <taxon>Caldicoprobacterales</taxon>
        <taxon>Caldicoprobacteraceae</taxon>
        <taxon>Caldicoprobacter</taxon>
    </lineage>
</organism>
<keyword evidence="6" id="KW-0804">Transcription</keyword>
<dbReference type="InterPro" id="IPR007412">
    <property type="entry name" value="FlgM"/>
</dbReference>
<keyword evidence="4" id="KW-1005">Bacterial flagellum biogenesis</keyword>
<dbReference type="AlphaFoldDB" id="A0A1I5V607"/>
<protein>
    <recommendedName>
        <fullName evidence="2">Negative regulator of flagellin synthesis</fullName>
    </recommendedName>
</protein>
<evidence type="ECO:0000256" key="5">
    <source>
        <dbReference type="ARBA" id="ARBA00023015"/>
    </source>
</evidence>
<dbReference type="RefSeq" id="WP_092282229.1">
    <property type="nucleotide sequence ID" value="NZ_FOXR01000010.1"/>
</dbReference>
<dbReference type="GO" id="GO:0045892">
    <property type="term" value="P:negative regulation of DNA-templated transcription"/>
    <property type="evidence" value="ECO:0007669"/>
    <property type="project" value="InterPro"/>
</dbReference>
<keyword evidence="5" id="KW-0805">Transcription regulation</keyword>